<dbReference type="EMBL" id="UINC01030733">
    <property type="protein sequence ID" value="SVB15602.1"/>
    <property type="molecule type" value="Genomic_DNA"/>
</dbReference>
<name>A0A382BQC6_9ZZZZ</name>
<feature type="non-terminal residue" evidence="1">
    <location>
        <position position="1"/>
    </location>
</feature>
<reference evidence="1" key="1">
    <citation type="submission" date="2018-05" db="EMBL/GenBank/DDBJ databases">
        <authorList>
            <person name="Lanie J.A."/>
            <person name="Ng W.-L."/>
            <person name="Kazmierczak K.M."/>
            <person name="Andrzejewski T.M."/>
            <person name="Davidsen T.M."/>
            <person name="Wayne K.J."/>
            <person name="Tettelin H."/>
            <person name="Glass J.I."/>
            <person name="Rusch D."/>
            <person name="Podicherti R."/>
            <person name="Tsui H.-C.T."/>
            <person name="Winkler M.E."/>
        </authorList>
    </citation>
    <scope>NUCLEOTIDE SEQUENCE</scope>
</reference>
<sequence length="268" mass="30534">GQYKGGIKTGNWKYYIQGHTDRYYNLKFIDGEIASVNYHDGDEQWAGTPIMHKDSVIANGTYLAQTGDSEYNFNLSPEVFVQMIDNSSHGRLTRWWGNGEVYSEGNYTYGKKQGKFSWWYESGGLKETRFWNDDKPAGNTTQWYENGKKYAEGTYKKGMLHGQLIWWYEDGQKKEEVNFLQGERDGFAWWWYPDGAKKGVADISNGLGKITLFSLDGTHTKQYEVMENQIFCSSGEILFSIDQVSTNAPMPIGDGTCDCADCSDEPSN</sequence>
<evidence type="ECO:0000313" key="1">
    <source>
        <dbReference type="EMBL" id="SVB15602.1"/>
    </source>
</evidence>
<dbReference type="InterPro" id="IPR011652">
    <property type="entry name" value="MORN_2"/>
</dbReference>
<dbReference type="SUPFAM" id="SSF82185">
    <property type="entry name" value="Histone H3 K4-specific methyltransferase SET7/9 N-terminal domain"/>
    <property type="match status" value="1"/>
</dbReference>
<protein>
    <submittedName>
        <fullName evidence="1">Uncharacterized protein</fullName>
    </submittedName>
</protein>
<gene>
    <name evidence="1" type="ORF">METZ01_LOCUS168456</name>
</gene>
<dbReference type="Pfam" id="PF07661">
    <property type="entry name" value="MORN_2"/>
    <property type="match status" value="3"/>
</dbReference>
<proteinExistence type="predicted"/>
<accession>A0A382BQC6</accession>
<dbReference type="Gene3D" id="2.20.110.10">
    <property type="entry name" value="Histone H3 K4-specific methyltransferase SET7/9 N-terminal domain"/>
    <property type="match status" value="2"/>
</dbReference>
<dbReference type="AlphaFoldDB" id="A0A382BQC6"/>
<organism evidence="1">
    <name type="scientific">marine metagenome</name>
    <dbReference type="NCBI Taxonomy" id="408172"/>
    <lineage>
        <taxon>unclassified sequences</taxon>
        <taxon>metagenomes</taxon>
        <taxon>ecological metagenomes</taxon>
    </lineage>
</organism>